<accession>A0ABN9V6Z8</accession>
<dbReference type="EMBL" id="CAUYUJ010016749">
    <property type="protein sequence ID" value="CAK0868452.1"/>
    <property type="molecule type" value="Genomic_DNA"/>
</dbReference>
<comment type="caution">
    <text evidence="2">The sequence shown here is derived from an EMBL/GenBank/DDBJ whole genome shotgun (WGS) entry which is preliminary data.</text>
</comment>
<keyword evidence="3" id="KW-1185">Reference proteome</keyword>
<sequence length="89" mass="9712">MANQVTASKKPAQAARESKPTVVKKPAQAVSRESKPTVSKKPSRAQIERKTSTDKLDAVLQAELHASWMAERFNSGELTGLQGDEPQPR</sequence>
<organism evidence="2 3">
    <name type="scientific">Prorocentrum cordatum</name>
    <dbReference type="NCBI Taxonomy" id="2364126"/>
    <lineage>
        <taxon>Eukaryota</taxon>
        <taxon>Sar</taxon>
        <taxon>Alveolata</taxon>
        <taxon>Dinophyceae</taxon>
        <taxon>Prorocentrales</taxon>
        <taxon>Prorocentraceae</taxon>
        <taxon>Prorocentrum</taxon>
    </lineage>
</organism>
<evidence type="ECO:0000313" key="2">
    <source>
        <dbReference type="EMBL" id="CAK0868452.1"/>
    </source>
</evidence>
<evidence type="ECO:0000313" key="3">
    <source>
        <dbReference type="Proteomes" id="UP001189429"/>
    </source>
</evidence>
<evidence type="ECO:0000256" key="1">
    <source>
        <dbReference type="SAM" id="MobiDB-lite"/>
    </source>
</evidence>
<gene>
    <name evidence="2" type="ORF">PCOR1329_LOCUS55111</name>
</gene>
<proteinExistence type="predicted"/>
<reference evidence="2" key="1">
    <citation type="submission" date="2023-10" db="EMBL/GenBank/DDBJ databases">
        <authorList>
            <person name="Chen Y."/>
            <person name="Shah S."/>
            <person name="Dougan E. K."/>
            <person name="Thang M."/>
            <person name="Chan C."/>
        </authorList>
    </citation>
    <scope>NUCLEOTIDE SEQUENCE [LARGE SCALE GENOMIC DNA]</scope>
</reference>
<dbReference type="Proteomes" id="UP001189429">
    <property type="component" value="Unassembled WGS sequence"/>
</dbReference>
<protein>
    <submittedName>
        <fullName evidence="2">Uncharacterized protein</fullName>
    </submittedName>
</protein>
<feature type="region of interest" description="Disordered" evidence="1">
    <location>
        <begin position="1"/>
        <end position="54"/>
    </location>
</feature>
<name>A0ABN9V6Z8_9DINO</name>